<feature type="non-terminal residue" evidence="1">
    <location>
        <position position="1"/>
    </location>
</feature>
<comment type="caution">
    <text evidence="1">The sequence shown here is derived from an EMBL/GenBank/DDBJ whole genome shotgun (WGS) entry which is preliminary data.</text>
</comment>
<evidence type="ECO:0000313" key="1">
    <source>
        <dbReference type="EMBL" id="OZI86977.1"/>
    </source>
</evidence>
<protein>
    <submittedName>
        <fullName evidence="1">Histidine kinase</fullName>
    </submittedName>
</protein>
<gene>
    <name evidence="1" type="ORF">CFN58_07230</name>
</gene>
<organism evidence="1 2">
    <name type="scientific">Pseudomonas avellanae</name>
    <dbReference type="NCBI Taxonomy" id="46257"/>
    <lineage>
        <taxon>Bacteria</taxon>
        <taxon>Pseudomonadati</taxon>
        <taxon>Pseudomonadota</taxon>
        <taxon>Gammaproteobacteria</taxon>
        <taxon>Pseudomonadales</taxon>
        <taxon>Pseudomonadaceae</taxon>
        <taxon>Pseudomonas</taxon>
    </lineage>
</organism>
<proteinExistence type="predicted"/>
<keyword evidence="1" id="KW-0808">Transferase</keyword>
<evidence type="ECO:0000313" key="2">
    <source>
        <dbReference type="Proteomes" id="UP000217163"/>
    </source>
</evidence>
<dbReference type="EMBL" id="NKQU01000149">
    <property type="protein sequence ID" value="OZI86977.1"/>
    <property type="molecule type" value="Genomic_DNA"/>
</dbReference>
<dbReference type="AlphaFoldDB" id="A0A261WLL2"/>
<dbReference type="Proteomes" id="UP000217163">
    <property type="component" value="Unassembled WGS sequence"/>
</dbReference>
<accession>A0A261WLL2</accession>
<sequence>DLLPIWASEMLDVTQGPVQRRLIRLGVNNTAPILRWAVRDGSAQRAKRRMGM</sequence>
<name>A0A261WLL2_9PSED</name>
<reference evidence="2" key="1">
    <citation type="journal article" date="2016" name="Sci. Rep.">
        <title>Genome analysis of the kiwifruit canker pathogen Pseudomonas syringae pv. actinidiae biovar 5.</title>
        <authorList>
            <person name="Fujikawa T."/>
            <person name="Sawada H."/>
        </authorList>
    </citation>
    <scope>NUCLEOTIDE SEQUENCE [LARGE SCALE GENOMIC DNA]</scope>
    <source>
        <strain evidence="2">MAFF 212061</strain>
    </source>
</reference>
<dbReference type="GO" id="GO:0016301">
    <property type="term" value="F:kinase activity"/>
    <property type="evidence" value="ECO:0007669"/>
    <property type="project" value="UniProtKB-KW"/>
</dbReference>
<keyword evidence="1" id="KW-0418">Kinase</keyword>